<sequence>MMTKSTFYSITPGKLARIFLRIYVKINLNTVNNTSTKLSIDIFSVEFKTKLLRITVLELETLMLRMISSKIPFEDLLKRRHELFSNLILNVLEKIEPTQFEKMKACNIKTIKNSGTINFVLDECCNNFDIFFETINVQVNSSEWVFRNAESEDLLEALLDTITIRISNCVGYILLDMEPITTNNKMYSTREINKYRNILSKEFYLEKYIYKPKALYESKHLLWILSSRGIFCRYIYKRPDNKTKYWEEPINLTLEFVDFISPLFFDAINLLKRFIFFILEKILLEIAIFIKRLIVNITNI</sequence>
<protein>
    <submittedName>
        <fullName evidence="1">Conserved protein</fullName>
    </submittedName>
</protein>
<organism evidence="1">
    <name type="scientific">Haptophyceae sp. NIES-3900</name>
    <dbReference type="NCBI Taxonomy" id="2748608"/>
    <lineage>
        <taxon>Eukaryota</taxon>
        <taxon>Haptista</taxon>
        <taxon>Haptophyta</taxon>
    </lineage>
</organism>
<dbReference type="InterPro" id="IPR022552">
    <property type="entry name" value="UPF_Ycf55"/>
</dbReference>
<dbReference type="Pfam" id="PF12452">
    <property type="entry name" value="DUF3685"/>
    <property type="match status" value="1"/>
</dbReference>
<gene>
    <name evidence="1" type="primary">ycf55</name>
</gene>
<keyword evidence="1" id="KW-0150">Chloroplast</keyword>
<accession>A0A7R6WD56</accession>
<dbReference type="AlphaFoldDB" id="A0A7R6WD56"/>
<name>A0A7R6WD56_9EUKA</name>
<reference evidence="1" key="1">
    <citation type="submission" date="2020-06" db="EMBL/GenBank/DDBJ databases">
        <title>Organellar genomes of a novel haptophyte.</title>
        <authorList>
            <person name="Kamikawa R."/>
            <person name="Miyashita H."/>
        </authorList>
    </citation>
    <scope>NUCLEOTIDE SEQUENCE</scope>
    <source>
        <strain evidence="1">NIES-3900</strain>
    </source>
</reference>
<dbReference type="EMBL" id="LC564893">
    <property type="protein sequence ID" value="BCG67690.1"/>
    <property type="molecule type" value="Genomic_DNA"/>
</dbReference>
<proteinExistence type="predicted"/>
<geneLocation type="chloroplast" evidence="1"/>
<keyword evidence="1" id="KW-0934">Plastid</keyword>
<evidence type="ECO:0000313" key="1">
    <source>
        <dbReference type="EMBL" id="BCG67690.1"/>
    </source>
</evidence>